<dbReference type="InterPro" id="IPR040079">
    <property type="entry name" value="Glutathione_S-Trfase"/>
</dbReference>
<dbReference type="Gene3D" id="1.20.1050.10">
    <property type="match status" value="1"/>
</dbReference>
<evidence type="ECO:0000256" key="1">
    <source>
        <dbReference type="ARBA" id="ARBA00007409"/>
    </source>
</evidence>
<dbReference type="Pfam" id="PF13409">
    <property type="entry name" value="GST_N_2"/>
    <property type="match status" value="1"/>
</dbReference>
<dbReference type="Pfam" id="PF00043">
    <property type="entry name" value="GST_C"/>
    <property type="match status" value="1"/>
</dbReference>
<dbReference type="PROSITE" id="PS50405">
    <property type="entry name" value="GST_CTER"/>
    <property type="match status" value="1"/>
</dbReference>
<gene>
    <name evidence="3" type="ORF">CSOJ01_07708</name>
</gene>
<evidence type="ECO:0000313" key="3">
    <source>
        <dbReference type="EMBL" id="KAF6808199.1"/>
    </source>
</evidence>
<dbReference type="CDD" id="cd03057">
    <property type="entry name" value="GST_N_Beta"/>
    <property type="match status" value="1"/>
</dbReference>
<dbReference type="SFLD" id="SFLDG00358">
    <property type="entry name" value="Main_(cytGST)"/>
    <property type="match status" value="1"/>
</dbReference>
<sequence length="241" mass="26687">MSPSITLYRANGSCSLVPHALLQHFSIPFRAVVMEQTPSPDPSATPKASLYRAADGSVPHEEYLRINPTGYVPCLVVDPNPSLPDDTNTRTVITEMPAILTYISSVIPSHFHILGQTPLQRAKVTEWTTWLSGTLHGTGFGALWRPARYSNDEGSHASISAKGRENIETCYARIDERLAGREYAVGEGLTVADFNVWVFWRWGAIIGVDMAQRYPNYDKFGRRVAELEGVKKALEIEGNVL</sequence>
<dbReference type="InterPro" id="IPR004046">
    <property type="entry name" value="GST_C"/>
</dbReference>
<dbReference type="PANTHER" id="PTHR44051">
    <property type="entry name" value="GLUTATHIONE S-TRANSFERASE-RELATED"/>
    <property type="match status" value="1"/>
</dbReference>
<comment type="caution">
    <text evidence="3">The sequence shown here is derived from an EMBL/GenBank/DDBJ whole genome shotgun (WGS) entry which is preliminary data.</text>
</comment>
<keyword evidence="3" id="KW-0808">Transferase</keyword>
<dbReference type="Proteomes" id="UP000652219">
    <property type="component" value="Unassembled WGS sequence"/>
</dbReference>
<dbReference type="Gene3D" id="3.40.30.10">
    <property type="entry name" value="Glutaredoxin"/>
    <property type="match status" value="1"/>
</dbReference>
<feature type="domain" description="GST C-terminal" evidence="2">
    <location>
        <begin position="117"/>
        <end position="241"/>
    </location>
</feature>
<evidence type="ECO:0000259" key="2">
    <source>
        <dbReference type="PROSITE" id="PS50405"/>
    </source>
</evidence>
<protein>
    <submittedName>
        <fullName evidence="3">Glutathione s-transferase</fullName>
    </submittedName>
</protein>
<dbReference type="InterPro" id="IPR036249">
    <property type="entry name" value="Thioredoxin-like_sf"/>
</dbReference>
<dbReference type="EMBL" id="WIGN01000122">
    <property type="protein sequence ID" value="KAF6808199.1"/>
    <property type="molecule type" value="Genomic_DNA"/>
</dbReference>
<dbReference type="AlphaFoldDB" id="A0A8H6J7Y1"/>
<dbReference type="GO" id="GO:0016740">
    <property type="term" value="F:transferase activity"/>
    <property type="evidence" value="ECO:0007669"/>
    <property type="project" value="UniProtKB-KW"/>
</dbReference>
<organism evidence="3 4">
    <name type="scientific">Colletotrichum sojae</name>
    <dbReference type="NCBI Taxonomy" id="2175907"/>
    <lineage>
        <taxon>Eukaryota</taxon>
        <taxon>Fungi</taxon>
        <taxon>Dikarya</taxon>
        <taxon>Ascomycota</taxon>
        <taxon>Pezizomycotina</taxon>
        <taxon>Sordariomycetes</taxon>
        <taxon>Hypocreomycetidae</taxon>
        <taxon>Glomerellales</taxon>
        <taxon>Glomerellaceae</taxon>
        <taxon>Colletotrichum</taxon>
        <taxon>Colletotrichum orchidearum species complex</taxon>
    </lineage>
</organism>
<dbReference type="SFLD" id="SFLDS00019">
    <property type="entry name" value="Glutathione_Transferase_(cytos"/>
    <property type="match status" value="1"/>
</dbReference>
<dbReference type="SUPFAM" id="SSF52833">
    <property type="entry name" value="Thioredoxin-like"/>
    <property type="match status" value="1"/>
</dbReference>
<comment type="similarity">
    <text evidence="1">Belongs to the GST superfamily.</text>
</comment>
<dbReference type="CDD" id="cd03188">
    <property type="entry name" value="GST_C_Beta"/>
    <property type="match status" value="1"/>
</dbReference>
<accession>A0A8H6J7Y1</accession>
<evidence type="ECO:0000313" key="4">
    <source>
        <dbReference type="Proteomes" id="UP000652219"/>
    </source>
</evidence>
<dbReference type="InterPro" id="IPR010987">
    <property type="entry name" value="Glutathione-S-Trfase_C-like"/>
</dbReference>
<dbReference type="PANTHER" id="PTHR44051:SF8">
    <property type="entry name" value="GLUTATHIONE S-TRANSFERASE GSTA"/>
    <property type="match status" value="1"/>
</dbReference>
<dbReference type="SUPFAM" id="SSF47616">
    <property type="entry name" value="GST C-terminal domain-like"/>
    <property type="match status" value="1"/>
</dbReference>
<reference evidence="3 4" key="1">
    <citation type="journal article" date="2020" name="Phytopathology">
        <title>Genome Sequence Resources of Colletotrichum truncatum, C. plurivorum, C. musicola, and C. sojae: Four Species Pathogenic to Soybean (Glycine max).</title>
        <authorList>
            <person name="Rogerio F."/>
            <person name="Boufleur T.R."/>
            <person name="Ciampi-Guillardi M."/>
            <person name="Sukno S.A."/>
            <person name="Thon M.R."/>
            <person name="Massola Junior N.S."/>
            <person name="Baroncelli R."/>
        </authorList>
    </citation>
    <scope>NUCLEOTIDE SEQUENCE [LARGE SCALE GENOMIC DNA]</scope>
    <source>
        <strain evidence="3 4">LFN0009</strain>
    </source>
</reference>
<proteinExistence type="inferred from homology"/>
<name>A0A8H6J7Y1_9PEZI</name>
<keyword evidence="4" id="KW-1185">Reference proteome</keyword>
<dbReference type="InterPro" id="IPR004045">
    <property type="entry name" value="Glutathione_S-Trfase_N"/>
</dbReference>
<dbReference type="InterPro" id="IPR036282">
    <property type="entry name" value="Glutathione-S-Trfase_C_sf"/>
</dbReference>